<dbReference type="Pfam" id="PF08713">
    <property type="entry name" value="DNA_alkylation"/>
    <property type="match status" value="1"/>
</dbReference>
<dbReference type="OrthoDB" id="9775346at2"/>
<dbReference type="PANTHER" id="PTHR34070">
    <property type="entry name" value="ARMADILLO-TYPE FOLD"/>
    <property type="match status" value="1"/>
</dbReference>
<dbReference type="InterPro" id="IPR014825">
    <property type="entry name" value="DNA_alkylation"/>
</dbReference>
<dbReference type="Gene3D" id="1.20.1660.10">
    <property type="entry name" value="Hypothetical protein (EF3068)"/>
    <property type="match status" value="1"/>
</dbReference>
<name>W9GHM5_9MICO</name>
<gene>
    <name evidence="1" type="ORF">N864_02800</name>
</gene>
<dbReference type="EMBL" id="AWQS01000091">
    <property type="protein sequence ID" value="EWT05731.1"/>
    <property type="molecule type" value="Genomic_DNA"/>
</dbReference>
<keyword evidence="2" id="KW-1185">Reference proteome</keyword>
<dbReference type="SUPFAM" id="SSF48371">
    <property type="entry name" value="ARM repeat"/>
    <property type="match status" value="1"/>
</dbReference>
<dbReference type="Gene3D" id="1.25.40.290">
    <property type="entry name" value="ARM repeat domains"/>
    <property type="match status" value="1"/>
</dbReference>
<reference evidence="2" key="1">
    <citation type="submission" date="2013-08" db="EMBL/GenBank/DDBJ databases">
        <title>Intrasporangium oryzae NRRL B-24470.</title>
        <authorList>
            <person name="Liu H."/>
            <person name="Wang G."/>
        </authorList>
    </citation>
    <scope>NUCLEOTIDE SEQUENCE [LARGE SCALE GENOMIC DNA]</scope>
    <source>
        <strain evidence="2">Q5-1</strain>
    </source>
</reference>
<evidence type="ECO:0000313" key="1">
    <source>
        <dbReference type="EMBL" id="EWT05731.1"/>
    </source>
</evidence>
<dbReference type="Proteomes" id="UP000019494">
    <property type="component" value="Unassembled WGS sequence"/>
</dbReference>
<dbReference type="PANTHER" id="PTHR34070:SF1">
    <property type="entry name" value="DNA ALKYLATION REPAIR PROTEIN"/>
    <property type="match status" value="1"/>
</dbReference>
<evidence type="ECO:0000313" key="2">
    <source>
        <dbReference type="Proteomes" id="UP000019494"/>
    </source>
</evidence>
<sequence length="232" mass="26255">MRGNALFVDAVRAALEAGADPVRAAGQQRYMKSAMPYYGLTSPELKRALTPVLRDVPMESRDEWLATIDLTWRSATHREQWYAALALARHRPYRGWLGDEAMCLWESLIREGAWWDVVDDIATHLVRDTLLAAPQVEGHRVRGWAESDSMWVRRAAILSQVGAGDRLDEDLLADVIAPNVCDRQFFIRKAIGWALRDHARVAPGWVLRFVSRHPGLSQLSRREALKHLGPDA</sequence>
<comment type="caution">
    <text evidence="1">The sequence shown here is derived from an EMBL/GenBank/DDBJ whole genome shotgun (WGS) entry which is preliminary data.</text>
</comment>
<organism evidence="1 2">
    <name type="scientific">Intrasporangium chromatireducens Q5-1</name>
    <dbReference type="NCBI Taxonomy" id="584657"/>
    <lineage>
        <taxon>Bacteria</taxon>
        <taxon>Bacillati</taxon>
        <taxon>Actinomycetota</taxon>
        <taxon>Actinomycetes</taxon>
        <taxon>Micrococcales</taxon>
        <taxon>Intrasporangiaceae</taxon>
        <taxon>Intrasporangium</taxon>
    </lineage>
</organism>
<accession>W9GHM5</accession>
<dbReference type="InterPro" id="IPR016024">
    <property type="entry name" value="ARM-type_fold"/>
</dbReference>
<dbReference type="PATRIC" id="fig|584657.3.peg.2378"/>
<dbReference type="AlphaFoldDB" id="W9GHM5"/>
<proteinExistence type="predicted"/>
<protein>
    <submittedName>
        <fullName evidence="1">DNA alkylation repair protein</fullName>
    </submittedName>
</protein>
<dbReference type="RefSeq" id="WP_034716920.1">
    <property type="nucleotide sequence ID" value="NZ_AWQS01000091.1"/>
</dbReference>